<keyword evidence="2" id="KW-1185">Reference proteome</keyword>
<reference evidence="1 2" key="1">
    <citation type="journal article" date="2021" name="Hortic Res">
        <title>High-quality reference genome and annotation aids understanding of berry development for evergreen blueberry (Vaccinium darrowii).</title>
        <authorList>
            <person name="Yu J."/>
            <person name="Hulse-Kemp A.M."/>
            <person name="Babiker E."/>
            <person name="Staton M."/>
        </authorList>
    </citation>
    <scope>NUCLEOTIDE SEQUENCE [LARGE SCALE GENOMIC DNA]</scope>
    <source>
        <strain evidence="2">cv. NJ 8807/NJ 8810</strain>
        <tissue evidence="1">Young leaf</tissue>
    </source>
</reference>
<evidence type="ECO:0000313" key="2">
    <source>
        <dbReference type="Proteomes" id="UP000828048"/>
    </source>
</evidence>
<evidence type="ECO:0000313" key="1">
    <source>
        <dbReference type="EMBL" id="KAH7858328.1"/>
    </source>
</evidence>
<proteinExistence type="predicted"/>
<name>A0ACB7YYD9_9ERIC</name>
<organism evidence="1 2">
    <name type="scientific">Vaccinium darrowii</name>
    <dbReference type="NCBI Taxonomy" id="229202"/>
    <lineage>
        <taxon>Eukaryota</taxon>
        <taxon>Viridiplantae</taxon>
        <taxon>Streptophyta</taxon>
        <taxon>Embryophyta</taxon>
        <taxon>Tracheophyta</taxon>
        <taxon>Spermatophyta</taxon>
        <taxon>Magnoliopsida</taxon>
        <taxon>eudicotyledons</taxon>
        <taxon>Gunneridae</taxon>
        <taxon>Pentapetalae</taxon>
        <taxon>asterids</taxon>
        <taxon>Ericales</taxon>
        <taxon>Ericaceae</taxon>
        <taxon>Vaccinioideae</taxon>
        <taxon>Vaccinieae</taxon>
        <taxon>Vaccinium</taxon>
    </lineage>
</organism>
<protein>
    <submittedName>
        <fullName evidence="1">Uncharacterized protein</fullName>
    </submittedName>
</protein>
<comment type="caution">
    <text evidence="1">The sequence shown here is derived from an EMBL/GenBank/DDBJ whole genome shotgun (WGS) entry which is preliminary data.</text>
</comment>
<sequence>MKSKWRREMGWLFSPTNYMVELVPAKQHSANGRTMVQLKTRYPNLAQTFLDVVKTQYGKELVNGDNSQSVDLVTYYNNNRAAFCEDFGESTIKMGKFALARW</sequence>
<accession>A0ACB7YYD9</accession>
<dbReference type="Proteomes" id="UP000828048">
    <property type="component" value="Chromosome 3"/>
</dbReference>
<dbReference type="EMBL" id="CM037153">
    <property type="protein sequence ID" value="KAH7858328.1"/>
    <property type="molecule type" value="Genomic_DNA"/>
</dbReference>
<gene>
    <name evidence="1" type="ORF">Vadar_022491</name>
</gene>